<reference evidence="3" key="2">
    <citation type="journal article" date="2024" name="Plant">
        <title>Genomic evolution and insights into agronomic trait innovations of Sesamum species.</title>
        <authorList>
            <person name="Miao H."/>
            <person name="Wang L."/>
            <person name="Qu L."/>
            <person name="Liu H."/>
            <person name="Sun Y."/>
            <person name="Le M."/>
            <person name="Wang Q."/>
            <person name="Wei S."/>
            <person name="Zheng Y."/>
            <person name="Lin W."/>
            <person name="Duan Y."/>
            <person name="Cao H."/>
            <person name="Xiong S."/>
            <person name="Wang X."/>
            <person name="Wei L."/>
            <person name="Li C."/>
            <person name="Ma Q."/>
            <person name="Ju M."/>
            <person name="Zhao R."/>
            <person name="Li G."/>
            <person name="Mu C."/>
            <person name="Tian Q."/>
            <person name="Mei H."/>
            <person name="Zhang T."/>
            <person name="Gao T."/>
            <person name="Zhang H."/>
        </authorList>
    </citation>
    <scope>NUCLEOTIDE SEQUENCE</scope>
    <source>
        <strain evidence="3">KEN8</strain>
    </source>
</reference>
<comment type="caution">
    <text evidence="3">The sequence shown here is derived from an EMBL/GenBank/DDBJ whole genome shotgun (WGS) entry which is preliminary data.</text>
</comment>
<dbReference type="Pfam" id="PF10536">
    <property type="entry name" value="PMD"/>
    <property type="match status" value="1"/>
</dbReference>
<dbReference type="InterPro" id="IPR044824">
    <property type="entry name" value="MAIN-like"/>
</dbReference>
<dbReference type="GO" id="GO:0010073">
    <property type="term" value="P:meristem maintenance"/>
    <property type="evidence" value="ECO:0007669"/>
    <property type="project" value="InterPro"/>
</dbReference>
<name>A0AAW2N428_9LAMI</name>
<feature type="compositionally biased region" description="Polar residues" evidence="1">
    <location>
        <begin position="358"/>
        <end position="373"/>
    </location>
</feature>
<dbReference type="InterPro" id="IPR019557">
    <property type="entry name" value="AminoTfrase-like_pln_mobile"/>
</dbReference>
<dbReference type="PANTHER" id="PTHR46033:SF8">
    <property type="entry name" value="PROTEIN MAINTENANCE OF MERISTEMS-LIKE"/>
    <property type="match status" value="1"/>
</dbReference>
<accession>A0AAW2N428</accession>
<dbReference type="PANTHER" id="PTHR46033">
    <property type="entry name" value="PROTEIN MAIN-LIKE 2"/>
    <property type="match status" value="1"/>
</dbReference>
<dbReference type="EMBL" id="JACGWM010000012">
    <property type="protein sequence ID" value="KAL0337783.1"/>
    <property type="molecule type" value="Genomic_DNA"/>
</dbReference>
<gene>
    <name evidence="3" type="ORF">Scaly_2053400</name>
</gene>
<feature type="region of interest" description="Disordered" evidence="1">
    <location>
        <begin position="355"/>
        <end position="399"/>
    </location>
</feature>
<reference evidence="3" key="1">
    <citation type="submission" date="2020-06" db="EMBL/GenBank/DDBJ databases">
        <authorList>
            <person name="Li T."/>
            <person name="Hu X."/>
            <person name="Zhang T."/>
            <person name="Song X."/>
            <person name="Zhang H."/>
            <person name="Dai N."/>
            <person name="Sheng W."/>
            <person name="Hou X."/>
            <person name="Wei L."/>
        </authorList>
    </citation>
    <scope>NUCLEOTIDE SEQUENCE</scope>
    <source>
        <strain evidence="3">KEN8</strain>
        <tissue evidence="3">Leaf</tissue>
    </source>
</reference>
<dbReference type="AlphaFoldDB" id="A0AAW2N428"/>
<evidence type="ECO:0000256" key="1">
    <source>
        <dbReference type="SAM" id="MobiDB-lite"/>
    </source>
</evidence>
<evidence type="ECO:0000259" key="2">
    <source>
        <dbReference type="Pfam" id="PF10536"/>
    </source>
</evidence>
<organism evidence="3">
    <name type="scientific">Sesamum calycinum</name>
    <dbReference type="NCBI Taxonomy" id="2727403"/>
    <lineage>
        <taxon>Eukaryota</taxon>
        <taxon>Viridiplantae</taxon>
        <taxon>Streptophyta</taxon>
        <taxon>Embryophyta</taxon>
        <taxon>Tracheophyta</taxon>
        <taxon>Spermatophyta</taxon>
        <taxon>Magnoliopsida</taxon>
        <taxon>eudicotyledons</taxon>
        <taxon>Gunneridae</taxon>
        <taxon>Pentapetalae</taxon>
        <taxon>asterids</taxon>
        <taxon>lamiids</taxon>
        <taxon>Lamiales</taxon>
        <taxon>Pedaliaceae</taxon>
        <taxon>Sesamum</taxon>
    </lineage>
</organism>
<evidence type="ECO:0000313" key="3">
    <source>
        <dbReference type="EMBL" id="KAL0337783.1"/>
    </source>
</evidence>
<protein>
    <submittedName>
        <fullName evidence="3">Protein MAINTENANCE OF MERISTEMS</fullName>
    </submittedName>
</protein>
<sequence length="399" mass="45359">MDRRAIYSSRDEAVLSQQAQHRSNDILGFRPSAEVFEGSRLQTHAIKSHIVEVEITPDTPHEIIVQYARAIALLLLGEVMCPDSSGNMAPLLYLTKLENIVEAKNYSWGSAVLAFLYRELCNASAKGKTAIGGALQLLQIWAWSRIIPLCPVLGVERVYMGQVQIDNNRLLPSAPYGAIWNCEHNFTWTVRTTVRVIRDILDKMQADQFIWQPYDMDSDVIVGYATDFNSQLWRSTCPLILYAIVEMHYPERVLRQFDGKDDMTRSYKDHPFPIEEIQNKVLGMVHNITRHFVSSSTDRRVESGYQPGDAPILQIVLDEVNALQAIFQSRPQDIEGYRQLVDRVAHGVQNIKKALTHQPHQIATSSDNAPTTSHRQRRNSSRMSIEAVEHDDVGLEPWP</sequence>
<feature type="domain" description="Aminotransferase-like plant mobile" evidence="2">
    <location>
        <begin position="22"/>
        <end position="265"/>
    </location>
</feature>
<proteinExistence type="predicted"/>